<reference evidence="2 3" key="1">
    <citation type="submission" date="2024-03" db="EMBL/GenBank/DDBJ databases">
        <title>The Acrasis kona genome and developmental transcriptomes reveal deep origins of eukaryotic multicellular pathways.</title>
        <authorList>
            <person name="Sheikh S."/>
            <person name="Fu C.-J."/>
            <person name="Brown M.W."/>
            <person name="Baldauf S.L."/>
        </authorList>
    </citation>
    <scope>NUCLEOTIDE SEQUENCE [LARGE SCALE GENOMIC DNA]</scope>
    <source>
        <strain evidence="2 3">ATCC MYA-3509</strain>
    </source>
</reference>
<dbReference type="AlphaFoldDB" id="A0AAW2ZSA6"/>
<dbReference type="GO" id="GO:0031416">
    <property type="term" value="C:NatB complex"/>
    <property type="evidence" value="ECO:0007669"/>
    <property type="project" value="TreeGrafter"/>
</dbReference>
<dbReference type="Proteomes" id="UP001431209">
    <property type="component" value="Unassembled WGS sequence"/>
</dbReference>
<evidence type="ECO:0000256" key="1">
    <source>
        <dbReference type="ARBA" id="ARBA00006298"/>
    </source>
</evidence>
<name>A0AAW2ZSA6_9EUKA</name>
<keyword evidence="3" id="KW-1185">Reference proteome</keyword>
<organism evidence="2 3">
    <name type="scientific">Acrasis kona</name>
    <dbReference type="NCBI Taxonomy" id="1008807"/>
    <lineage>
        <taxon>Eukaryota</taxon>
        <taxon>Discoba</taxon>
        <taxon>Heterolobosea</taxon>
        <taxon>Tetramitia</taxon>
        <taxon>Eutetramitia</taxon>
        <taxon>Acrasidae</taxon>
        <taxon>Acrasis</taxon>
    </lineage>
</organism>
<sequence>MLFLSLVRCEQFNKQQIVAQKLNKAYPQERKYLFWAIVSMVSGYRSQNNDLMVTVASKQLSKTLDSYRQNPAKVTTEEFGEIVRYHVTLLMSNKDYNGAIQQVLLEDEPFGKTLEPFDRKSLLAECWHKSGGENVSLSNALYIQLLENENDDEWSYWLGYISTLIELSSTNTSEFRVGEWDGKKMNFHRTIAEGLDFMHKMQSRQDSQKRGPFLAELELTHRTSTSEEKIVIPSLLSTYFVKFCNKSIGYQDMKPYLVHATPTFLSQLVIPVQDPFQQIPYKINQRKMQRHLDQPLDVQQLIQEYQDALPFGTKLVKTENQYGDDFLLLAAHVLIDQSRHHDAILLLEYGLAKSSYNFQFKCLLIRLYSVLGASGGQRIFQTFMTGLELKHIQWETLSHLIWNELGAYGNYKKQKQVNDKILEFYFGEHLKDTPELTALPYRTGAYSKIDEFVKFKHRLDRSHQVHQSQIQMAYLELVRMRSNHFASDISEFLKNALDTFDQSSSSSSLEYVCNHDMSVLLHFDKPTIQSLQVSTLVDKQWILSKYNLLKLIQHAAALVDSYVALTTVPKKPKKKNKQEQQVDHAQLARQQLATDYSGLQSLLFEASTPITQHLHRITMALYDMVMTDQSLDIDRHIEGIQQIIQQLQLPTLLMELVDVLEKVVIPFDTCVSLWAQLMRKYKGTVDCSSIKLKLNQAKTILLQKLEDSNVHLKQYQKADHVSDKLNPLLVQGDDAWTKLFESNKNVLNGSIQSAYTSVELLVNDAVENLKTNSE</sequence>
<comment type="similarity">
    <text evidence="1">Belongs to the MDM20/NAA25 family.</text>
</comment>
<accession>A0AAW2ZSA6</accession>
<proteinExistence type="inferred from homology"/>
<gene>
    <name evidence="2" type="ORF">AKO1_010182</name>
</gene>
<dbReference type="Pfam" id="PF09797">
    <property type="entry name" value="NatB_MDM20"/>
    <property type="match status" value="1"/>
</dbReference>
<evidence type="ECO:0000313" key="3">
    <source>
        <dbReference type="Proteomes" id="UP001431209"/>
    </source>
</evidence>
<dbReference type="EMBL" id="JAOPGA020001843">
    <property type="protein sequence ID" value="KAL0491670.1"/>
    <property type="molecule type" value="Genomic_DNA"/>
</dbReference>
<dbReference type="InterPro" id="IPR019183">
    <property type="entry name" value="NAA25_NatB_aux_su"/>
</dbReference>
<dbReference type="PANTHER" id="PTHR22767">
    <property type="entry name" value="N-TERMINAL ACETYLTRANSFERASE-RELATED"/>
    <property type="match status" value="1"/>
</dbReference>
<comment type="caution">
    <text evidence="2">The sequence shown here is derived from an EMBL/GenBank/DDBJ whole genome shotgun (WGS) entry which is preliminary data.</text>
</comment>
<protein>
    <recommendedName>
        <fullName evidence="4">Phagocyte signaling-impaired protein</fullName>
    </recommendedName>
</protein>
<evidence type="ECO:0000313" key="2">
    <source>
        <dbReference type="EMBL" id="KAL0491670.1"/>
    </source>
</evidence>
<evidence type="ECO:0008006" key="4">
    <source>
        <dbReference type="Google" id="ProtNLM"/>
    </source>
</evidence>
<dbReference type="PANTHER" id="PTHR22767:SF3">
    <property type="entry name" value="N-ALPHA-ACETYLTRANSFERASE 25, NATB AUXILIARY SUBUNIT"/>
    <property type="match status" value="1"/>
</dbReference>